<feature type="region of interest" description="Disordered" evidence="1">
    <location>
        <begin position="1"/>
        <end position="26"/>
    </location>
</feature>
<feature type="compositionally biased region" description="Basic and acidic residues" evidence="1">
    <location>
        <begin position="1"/>
        <end position="21"/>
    </location>
</feature>
<dbReference type="SUPFAM" id="SSF56574">
    <property type="entry name" value="Serpins"/>
    <property type="match status" value="1"/>
</dbReference>
<dbReference type="WBParaSite" id="TTAC_0001127001-mRNA-1">
    <property type="protein sequence ID" value="TTAC_0001127001-mRNA-1"/>
    <property type="gene ID" value="TTAC_0001127001"/>
</dbReference>
<dbReference type="Proteomes" id="UP000274429">
    <property type="component" value="Unassembled WGS sequence"/>
</dbReference>
<evidence type="ECO:0000256" key="1">
    <source>
        <dbReference type="SAM" id="MobiDB-lite"/>
    </source>
</evidence>
<dbReference type="InterPro" id="IPR042185">
    <property type="entry name" value="Serpin_sf_2"/>
</dbReference>
<dbReference type="OrthoDB" id="6224534at2759"/>
<dbReference type="STRING" id="6205.A0A0R3XCJ3"/>
<protein>
    <submittedName>
        <fullName evidence="4">Nucleotid_trans domain-containing protein</fullName>
    </submittedName>
</protein>
<organism evidence="4">
    <name type="scientific">Hydatigena taeniaeformis</name>
    <name type="common">Feline tapeworm</name>
    <name type="synonym">Taenia taeniaeformis</name>
    <dbReference type="NCBI Taxonomy" id="6205"/>
    <lineage>
        <taxon>Eukaryota</taxon>
        <taxon>Metazoa</taxon>
        <taxon>Spiralia</taxon>
        <taxon>Lophotrochozoa</taxon>
        <taxon>Platyhelminthes</taxon>
        <taxon>Cestoda</taxon>
        <taxon>Eucestoda</taxon>
        <taxon>Cyclophyllidea</taxon>
        <taxon>Taeniidae</taxon>
        <taxon>Hydatigera</taxon>
    </lineage>
</organism>
<evidence type="ECO:0000313" key="4">
    <source>
        <dbReference type="WBParaSite" id="TTAC_0001127001-mRNA-1"/>
    </source>
</evidence>
<evidence type="ECO:0000313" key="2">
    <source>
        <dbReference type="EMBL" id="VDM36232.1"/>
    </source>
</evidence>
<dbReference type="Gene3D" id="3.30.497.10">
    <property type="entry name" value="Antithrombin, subunit I, domain 2"/>
    <property type="match status" value="1"/>
</dbReference>
<evidence type="ECO:0000313" key="3">
    <source>
        <dbReference type="Proteomes" id="UP000274429"/>
    </source>
</evidence>
<accession>A0A0R3XCJ3</accession>
<gene>
    <name evidence="2" type="ORF">TTAC_LOCUS11252</name>
</gene>
<proteinExistence type="predicted"/>
<sequence length="272" mass="31021">MISLHVRDKGKAAPSEPERPKSTIPKSVKVNPVDYLKYRDFNNKYCFGVHAIKARGTSADQITQALSTTNSRDVDTERTSLVDSALDEWALLSTAGLSDVPLDCLDKMRQCRFQSAIFVPTDNLTFKAEFQWLITNRMGVVWTQTSRKNLFYAEKWLAKMSKGLFTHNLPRECSNPIILATALQFKEEINRTFGLLDLLGFRIPGRWTQPLEFYGHSKGSFEVSPTSRVDIPMLRVTTKIIYYKDAKKGFHLVGIPLQVNMTFVQLRNRILP</sequence>
<dbReference type="InterPro" id="IPR042178">
    <property type="entry name" value="Serpin_sf_1"/>
</dbReference>
<name>A0A0R3XCJ3_HYDTA</name>
<dbReference type="InterPro" id="IPR036186">
    <property type="entry name" value="Serpin_sf"/>
</dbReference>
<reference evidence="4" key="1">
    <citation type="submission" date="2017-02" db="UniProtKB">
        <authorList>
            <consortium name="WormBaseParasite"/>
        </authorList>
    </citation>
    <scope>IDENTIFICATION</scope>
</reference>
<keyword evidence="3" id="KW-1185">Reference proteome</keyword>
<reference evidence="2 3" key="2">
    <citation type="submission" date="2018-11" db="EMBL/GenBank/DDBJ databases">
        <authorList>
            <consortium name="Pathogen Informatics"/>
        </authorList>
    </citation>
    <scope>NUCLEOTIDE SEQUENCE [LARGE SCALE GENOMIC DNA]</scope>
</reference>
<dbReference type="Gene3D" id="2.30.39.10">
    <property type="entry name" value="Alpha-1-antitrypsin, domain 1"/>
    <property type="match status" value="1"/>
</dbReference>
<dbReference type="AlphaFoldDB" id="A0A0R3XCJ3"/>
<dbReference type="EMBL" id="UYWX01023385">
    <property type="protein sequence ID" value="VDM36232.1"/>
    <property type="molecule type" value="Genomic_DNA"/>
</dbReference>